<dbReference type="SUPFAM" id="SSF103481">
    <property type="entry name" value="Multidrug resistance efflux transporter EmrE"/>
    <property type="match status" value="1"/>
</dbReference>
<keyword evidence="10" id="KW-1185">Reference proteome</keyword>
<feature type="transmembrane region" description="Helical" evidence="7">
    <location>
        <begin position="83"/>
        <end position="105"/>
    </location>
</feature>
<gene>
    <name evidence="9" type="ORF">ACFQ1S_38235</name>
</gene>
<comment type="caution">
    <text evidence="9">The sequence shown here is derived from an EMBL/GenBank/DDBJ whole genome shotgun (WGS) entry which is preliminary data.</text>
</comment>
<sequence length="127" mass="14093">MRNVQDFTRRRHECGFMPEHRRPYLDLLITMVLFGTAFPSSKFVVADLPHHVAAMLRFGGAAVVLVLLMRVRRDGARFSWRDLGIAGAVGLIGVFGYNLFFFWGLTQAPAIDGSVIVPVMSPVITTG</sequence>
<accession>A0ABW3MJT2</accession>
<keyword evidence="6 7" id="KW-0472">Membrane</keyword>
<dbReference type="PANTHER" id="PTHR32322:SF18">
    <property type="entry name" value="S-ADENOSYLMETHIONINE_S-ADENOSYLHOMOCYSTEINE TRANSPORTER"/>
    <property type="match status" value="1"/>
</dbReference>
<keyword evidence="3" id="KW-1003">Cell membrane</keyword>
<proteinExistence type="inferred from homology"/>
<evidence type="ECO:0000256" key="1">
    <source>
        <dbReference type="ARBA" id="ARBA00004651"/>
    </source>
</evidence>
<evidence type="ECO:0000256" key="4">
    <source>
        <dbReference type="ARBA" id="ARBA00022692"/>
    </source>
</evidence>
<comment type="similarity">
    <text evidence="2">Belongs to the EamA transporter family.</text>
</comment>
<reference evidence="10" key="1">
    <citation type="journal article" date="2019" name="Int. J. Syst. Evol. Microbiol.">
        <title>The Global Catalogue of Microorganisms (GCM) 10K type strain sequencing project: providing services to taxonomists for standard genome sequencing and annotation.</title>
        <authorList>
            <consortium name="The Broad Institute Genomics Platform"/>
            <consortium name="The Broad Institute Genome Sequencing Center for Infectious Disease"/>
            <person name="Wu L."/>
            <person name="Ma J."/>
        </authorList>
    </citation>
    <scope>NUCLEOTIDE SEQUENCE [LARGE SCALE GENOMIC DNA]</scope>
    <source>
        <strain evidence="10">JCM 31486</strain>
    </source>
</reference>
<dbReference type="InterPro" id="IPR000620">
    <property type="entry name" value="EamA_dom"/>
</dbReference>
<protein>
    <submittedName>
        <fullName evidence="9">DMT family transporter</fullName>
    </submittedName>
</protein>
<evidence type="ECO:0000256" key="6">
    <source>
        <dbReference type="ARBA" id="ARBA00023136"/>
    </source>
</evidence>
<dbReference type="PANTHER" id="PTHR32322">
    <property type="entry name" value="INNER MEMBRANE TRANSPORTER"/>
    <property type="match status" value="1"/>
</dbReference>
<keyword evidence="4 7" id="KW-0812">Transmembrane</keyword>
<feature type="transmembrane region" description="Helical" evidence="7">
    <location>
        <begin position="51"/>
        <end position="71"/>
    </location>
</feature>
<evidence type="ECO:0000256" key="7">
    <source>
        <dbReference type="SAM" id="Phobius"/>
    </source>
</evidence>
<dbReference type="InterPro" id="IPR037185">
    <property type="entry name" value="EmrE-like"/>
</dbReference>
<name>A0ABW3MJT2_9PSEU</name>
<evidence type="ECO:0000256" key="3">
    <source>
        <dbReference type="ARBA" id="ARBA00022475"/>
    </source>
</evidence>
<dbReference type="Proteomes" id="UP001597045">
    <property type="component" value="Unassembled WGS sequence"/>
</dbReference>
<comment type="subcellular location">
    <subcellularLocation>
        <location evidence="1">Cell membrane</location>
        <topology evidence="1">Multi-pass membrane protein</topology>
    </subcellularLocation>
</comment>
<organism evidence="9 10">
    <name type="scientific">Kibdelosporangium lantanae</name>
    <dbReference type="NCBI Taxonomy" id="1497396"/>
    <lineage>
        <taxon>Bacteria</taxon>
        <taxon>Bacillati</taxon>
        <taxon>Actinomycetota</taxon>
        <taxon>Actinomycetes</taxon>
        <taxon>Pseudonocardiales</taxon>
        <taxon>Pseudonocardiaceae</taxon>
        <taxon>Kibdelosporangium</taxon>
    </lineage>
</organism>
<evidence type="ECO:0000259" key="8">
    <source>
        <dbReference type="Pfam" id="PF00892"/>
    </source>
</evidence>
<dbReference type="Pfam" id="PF00892">
    <property type="entry name" value="EamA"/>
    <property type="match status" value="1"/>
</dbReference>
<evidence type="ECO:0000256" key="2">
    <source>
        <dbReference type="ARBA" id="ARBA00007362"/>
    </source>
</evidence>
<dbReference type="InterPro" id="IPR050638">
    <property type="entry name" value="AA-Vitamin_Transporters"/>
</dbReference>
<keyword evidence="5 7" id="KW-1133">Transmembrane helix</keyword>
<feature type="domain" description="EamA" evidence="8">
    <location>
        <begin position="27"/>
        <end position="125"/>
    </location>
</feature>
<feature type="transmembrane region" description="Helical" evidence="7">
    <location>
        <begin position="24"/>
        <end position="45"/>
    </location>
</feature>
<evidence type="ECO:0000313" key="9">
    <source>
        <dbReference type="EMBL" id="MFD1050957.1"/>
    </source>
</evidence>
<dbReference type="EMBL" id="JBHTIS010003222">
    <property type="protein sequence ID" value="MFD1050957.1"/>
    <property type="molecule type" value="Genomic_DNA"/>
</dbReference>
<evidence type="ECO:0000256" key="5">
    <source>
        <dbReference type="ARBA" id="ARBA00022989"/>
    </source>
</evidence>
<evidence type="ECO:0000313" key="10">
    <source>
        <dbReference type="Proteomes" id="UP001597045"/>
    </source>
</evidence>